<accession>D5UF56</accession>
<dbReference type="EMBL" id="CP001964">
    <property type="protein sequence ID" value="ADG74853.1"/>
    <property type="molecule type" value="Genomic_DNA"/>
</dbReference>
<proteinExistence type="predicted"/>
<dbReference type="STRING" id="446466.Cfla_1958"/>
<sequence>MALQSVGSGWEARPLQSKASMSVATGVLSATQVLDLVQAAAAAVEDESGWLRVGERTANKVEVSIRDMTRESTEPVLHFDVEVDRAVGRVTVRTTITTYVVKSGGMSKMVPMAKRKIVGFTAYRDFMDKYSGMLQRADPAAHVSFSGDW</sequence>
<gene>
    <name evidence="1" type="ordered locus">Cfla_1958</name>
</gene>
<dbReference type="AlphaFoldDB" id="D5UF56"/>
<dbReference type="OrthoDB" id="4824754at2"/>
<dbReference type="Proteomes" id="UP000000849">
    <property type="component" value="Chromosome"/>
</dbReference>
<dbReference type="RefSeq" id="WP_013117187.1">
    <property type="nucleotide sequence ID" value="NC_014151.1"/>
</dbReference>
<reference evidence="1 2" key="1">
    <citation type="journal article" date="2010" name="Stand. Genomic Sci.">
        <title>Complete genome sequence of Cellulomonas flavigena type strain (134).</title>
        <authorList>
            <person name="Abt B."/>
            <person name="Foster B."/>
            <person name="Lapidus A."/>
            <person name="Clum A."/>
            <person name="Sun H."/>
            <person name="Pukall R."/>
            <person name="Lucas S."/>
            <person name="Glavina Del Rio T."/>
            <person name="Nolan M."/>
            <person name="Tice H."/>
            <person name="Cheng J.F."/>
            <person name="Pitluck S."/>
            <person name="Liolios K."/>
            <person name="Ivanova N."/>
            <person name="Mavromatis K."/>
            <person name="Ovchinnikova G."/>
            <person name="Pati A."/>
            <person name="Goodwin L."/>
            <person name="Chen A."/>
            <person name="Palaniappan K."/>
            <person name="Land M."/>
            <person name="Hauser L."/>
            <person name="Chang Y.J."/>
            <person name="Jeffries C.D."/>
            <person name="Rohde M."/>
            <person name="Goker M."/>
            <person name="Woyke T."/>
            <person name="Bristow J."/>
            <person name="Eisen J.A."/>
            <person name="Markowitz V."/>
            <person name="Hugenholtz P."/>
            <person name="Kyrpides N.C."/>
            <person name="Klenk H.P."/>
        </authorList>
    </citation>
    <scope>NUCLEOTIDE SEQUENCE [LARGE SCALE GENOMIC DNA]</scope>
    <source>
        <strain evidence="2">ATCC 482 / DSM 20109 / BCRC 11376 / JCM 18109 / NBRC 3775 / NCIMB 8073 / NRS 134</strain>
    </source>
</reference>
<keyword evidence="2" id="KW-1185">Reference proteome</keyword>
<name>D5UF56_CELFN</name>
<dbReference type="HOGENOM" id="CLU_1861620_0_0_11"/>
<evidence type="ECO:0008006" key="3">
    <source>
        <dbReference type="Google" id="ProtNLM"/>
    </source>
</evidence>
<organism evidence="1 2">
    <name type="scientific">Cellulomonas flavigena (strain ATCC 482 / DSM 20109 / BCRC 11376 / JCM 18109 / NBRC 3775 / NCIMB 8073 / NRS 134)</name>
    <dbReference type="NCBI Taxonomy" id="446466"/>
    <lineage>
        <taxon>Bacteria</taxon>
        <taxon>Bacillati</taxon>
        <taxon>Actinomycetota</taxon>
        <taxon>Actinomycetes</taxon>
        <taxon>Micrococcales</taxon>
        <taxon>Cellulomonadaceae</taxon>
        <taxon>Cellulomonas</taxon>
    </lineage>
</organism>
<evidence type="ECO:0000313" key="1">
    <source>
        <dbReference type="EMBL" id="ADG74853.1"/>
    </source>
</evidence>
<protein>
    <recommendedName>
        <fullName evidence="3">Polyketide cyclase/dehydrase</fullName>
    </recommendedName>
</protein>
<dbReference type="KEGG" id="cfl:Cfla_1958"/>
<evidence type="ECO:0000313" key="2">
    <source>
        <dbReference type="Proteomes" id="UP000000849"/>
    </source>
</evidence>